<reference evidence="4 5" key="1">
    <citation type="journal article" date="2015" name="Genome Announc.">
        <title>Complete Genome Sequence of Pseudoxanthomonas suwonensis Strain J1, a Cellulose-Degrading Bacterium Isolated from Leaf- and Wood-Enriched Soil.</title>
        <authorList>
            <person name="Hou L."/>
            <person name="Jiang J."/>
            <person name="Xu Z."/>
            <person name="Zhou Y."/>
            <person name="Leung F.C."/>
        </authorList>
    </citation>
    <scope>NUCLEOTIDE SEQUENCE [LARGE SCALE GENOMIC DNA]</scope>
    <source>
        <strain evidence="4 5">J1</strain>
    </source>
</reference>
<evidence type="ECO:0000256" key="1">
    <source>
        <dbReference type="SAM" id="SignalP"/>
    </source>
</evidence>
<keyword evidence="5" id="KW-1185">Reference proteome</keyword>
<feature type="domain" description="DUF7844" evidence="3">
    <location>
        <begin position="134"/>
        <end position="213"/>
    </location>
</feature>
<organism evidence="4 5">
    <name type="scientific">Pseudoxanthomonas suwonensis</name>
    <dbReference type="NCBI Taxonomy" id="314722"/>
    <lineage>
        <taxon>Bacteria</taxon>
        <taxon>Pseudomonadati</taxon>
        <taxon>Pseudomonadota</taxon>
        <taxon>Gammaproteobacteria</taxon>
        <taxon>Lysobacterales</taxon>
        <taxon>Lysobacteraceae</taxon>
        <taxon>Pseudoxanthomonas</taxon>
    </lineage>
</organism>
<gene>
    <name evidence="4" type="ORF">WQ53_14355</name>
</gene>
<evidence type="ECO:0000313" key="4">
    <source>
        <dbReference type="EMBL" id="AKC87765.1"/>
    </source>
</evidence>
<dbReference type="PATRIC" id="fig|314722.6.peg.3108"/>
<evidence type="ECO:0000313" key="5">
    <source>
        <dbReference type="Proteomes" id="UP000033067"/>
    </source>
</evidence>
<keyword evidence="1" id="KW-0732">Signal</keyword>
<sequence>MAMIRFLAALAALLLCLAGGRAQAAVPSFHLAADMAPAERAATLELLEQGTAKLPPTWSVALDRPVDFAWRDDLPDGVHGRAKHWRISLDRRLLADWMARPVAAGGDDPATRAALAALLHELAHLYDRTPAGGLSRDPRLLDLAGWQVAALGPGRRARNDFRDRSPDPYELASPREYVAVNLEHYLLDPDYACRRPMLAQYFDAHFGWLPPDREACAPGLPFVRDEVRSDDPQRLLGELDPERILEIDYLLAEGNERPMSRWGHGMLRLVVCAPDRPRGPDCRLDLQHHLVLSFRAFVGDVQISNWRGLTGSYPSRLFVLPLGQVIDEYTKVELRGLRSVPLALSHGEVAALAGRAAQLHWSYDGRYYFVSNNCAVETWKLLHDAVPRLAAMELSGITPNGLLRRLRAAGATAEAGVPADPAGQVRLGYHFEPASAQYEAMYAIARGELGLPQPDAAAWLALPPQLRTAALQRAGQRAAAALLVLESAALRRQEMLARDELKRRWLRDPHGLADAGVEIAGPLREFLRLGGAFSRPASWLEDVAGYGLPQAEERAVLAARVHEDAASRQAQAGALEAGVRQLLSPARRDALAGAEANVVLVGDRLRELFAEPPRASL</sequence>
<dbReference type="InterPro" id="IPR025178">
    <property type="entry name" value="Lnb_N"/>
</dbReference>
<feature type="domain" description="Lnb N-terminal periplasmic" evidence="2">
    <location>
        <begin position="237"/>
        <end position="404"/>
    </location>
</feature>
<name>A0A0E3UPF1_9GAMM</name>
<dbReference type="Proteomes" id="UP000033067">
    <property type="component" value="Chromosome"/>
</dbReference>
<proteinExistence type="predicted"/>
<accession>A0A0E3UPF1</accession>
<dbReference type="KEGG" id="psuw:WQ53_14355"/>
<dbReference type="Pfam" id="PF25226">
    <property type="entry name" value="DUF7844"/>
    <property type="match status" value="2"/>
</dbReference>
<dbReference type="AlphaFoldDB" id="A0A0E3UPF1"/>
<feature type="domain" description="DUF7844" evidence="3">
    <location>
        <begin position="33"/>
        <end position="129"/>
    </location>
</feature>
<dbReference type="InterPro" id="IPR057166">
    <property type="entry name" value="DUF7844"/>
</dbReference>
<protein>
    <submittedName>
        <fullName evidence="4">Uncharacterized protein</fullName>
    </submittedName>
</protein>
<evidence type="ECO:0000259" key="2">
    <source>
        <dbReference type="Pfam" id="PF13387"/>
    </source>
</evidence>
<feature type="chain" id="PRO_5002412983" evidence="1">
    <location>
        <begin position="25"/>
        <end position="617"/>
    </location>
</feature>
<feature type="signal peptide" evidence="1">
    <location>
        <begin position="1"/>
        <end position="24"/>
    </location>
</feature>
<dbReference type="Pfam" id="PF13387">
    <property type="entry name" value="Lnb_N"/>
    <property type="match status" value="1"/>
</dbReference>
<evidence type="ECO:0000259" key="3">
    <source>
        <dbReference type="Pfam" id="PF25226"/>
    </source>
</evidence>
<dbReference type="EMBL" id="CP011144">
    <property type="protein sequence ID" value="AKC87765.1"/>
    <property type="molecule type" value="Genomic_DNA"/>
</dbReference>